<organism evidence="1 2">
    <name type="scientific">Enterocloster hominis</name>
    <name type="common">ex Hitch et al. 2024</name>
    <dbReference type="NCBI Taxonomy" id="1917870"/>
    <lineage>
        <taxon>Bacteria</taxon>
        <taxon>Bacillati</taxon>
        <taxon>Bacillota</taxon>
        <taxon>Clostridia</taxon>
        <taxon>Lachnospirales</taxon>
        <taxon>Lachnospiraceae</taxon>
        <taxon>Enterocloster</taxon>
    </lineage>
</organism>
<evidence type="ECO:0000313" key="2">
    <source>
        <dbReference type="Proteomes" id="UP001454086"/>
    </source>
</evidence>
<dbReference type="RefSeq" id="WP_040379690.1">
    <property type="nucleotide sequence ID" value="NZ_JAJFEB010000004.1"/>
</dbReference>
<comment type="caution">
    <text evidence="1">The sequence shown here is derived from an EMBL/GenBank/DDBJ whole genome shotgun (WGS) entry which is preliminary data.</text>
</comment>
<name>A0ABV1D8L7_9FIRM</name>
<protein>
    <submittedName>
        <fullName evidence="1">Uncharacterized protein</fullName>
    </submittedName>
</protein>
<proteinExistence type="predicted"/>
<dbReference type="EMBL" id="JBBMFM010000073">
    <property type="protein sequence ID" value="MEQ2426737.1"/>
    <property type="molecule type" value="Genomic_DNA"/>
</dbReference>
<dbReference type="Proteomes" id="UP001454086">
    <property type="component" value="Unassembled WGS sequence"/>
</dbReference>
<reference evidence="1 2" key="1">
    <citation type="submission" date="2024-03" db="EMBL/GenBank/DDBJ databases">
        <title>Human intestinal bacterial collection.</title>
        <authorList>
            <person name="Pauvert C."/>
            <person name="Hitch T.C.A."/>
            <person name="Clavel T."/>
        </authorList>
    </citation>
    <scope>NUCLEOTIDE SEQUENCE [LARGE SCALE GENOMIC DNA]</scope>
    <source>
        <strain evidence="1 2">CLA-SR-H021</strain>
    </source>
</reference>
<sequence>MGMTKAFYFIQNRKQTQEELEQQFNGFKAVMQEYFIEDLKIYHGRGLGWFPVFSEELVWQAENLDEDLLKEMGNHFQANVIALSVLDDDVVFLVVCKDGAVRKFVCAGEGMIEDFGFDEEFSTEFPDILCQCGFDGDSLRRVWSLDNYYESDLLYDMLDEMKTFPVFEPDEETPDGIIVIGGETISDGE</sequence>
<accession>A0ABV1D8L7</accession>
<gene>
    <name evidence="1" type="ORF">WMQ36_17335</name>
</gene>
<keyword evidence="2" id="KW-1185">Reference proteome</keyword>
<evidence type="ECO:0000313" key="1">
    <source>
        <dbReference type="EMBL" id="MEQ2426737.1"/>
    </source>
</evidence>